<evidence type="ECO:0000313" key="1">
    <source>
        <dbReference type="EMBL" id="KPL90772.1"/>
    </source>
</evidence>
<accession>A0A0P6YZZ7</accession>
<evidence type="ECO:0008006" key="3">
    <source>
        <dbReference type="Google" id="ProtNLM"/>
    </source>
</evidence>
<protein>
    <recommendedName>
        <fullName evidence="3">ASCH domain-containing protein</fullName>
    </recommendedName>
</protein>
<dbReference type="RefSeq" id="WP_201783473.1">
    <property type="nucleotide sequence ID" value="NZ_LGKP01000010.1"/>
</dbReference>
<dbReference type="PATRIC" id="fig|70996.4.peg.2704"/>
<dbReference type="EMBL" id="LGKP01000010">
    <property type="protein sequence ID" value="KPL90772.1"/>
    <property type="molecule type" value="Genomic_DNA"/>
</dbReference>
<dbReference type="Proteomes" id="UP000050277">
    <property type="component" value="Unassembled WGS sequence"/>
</dbReference>
<keyword evidence="2" id="KW-1185">Reference proteome</keyword>
<reference evidence="1 2" key="1">
    <citation type="submission" date="2015-07" db="EMBL/GenBank/DDBJ databases">
        <title>Whole genome sequence of Herpetosiphon geysericola DSM 7119.</title>
        <authorList>
            <person name="Hemp J."/>
            <person name="Ward L.M."/>
            <person name="Pace L.A."/>
            <person name="Fischer W.W."/>
        </authorList>
    </citation>
    <scope>NUCLEOTIDE SEQUENCE [LARGE SCALE GENOMIC DNA]</scope>
    <source>
        <strain evidence="1 2">DSM 7119</strain>
    </source>
</reference>
<comment type="caution">
    <text evidence="1">The sequence shown here is derived from an EMBL/GenBank/DDBJ whole genome shotgun (WGS) entry which is preliminary data.</text>
</comment>
<name>A0A0P6YZZ7_9CHLR</name>
<gene>
    <name evidence="1" type="ORF">SE18_05240</name>
</gene>
<proteinExistence type="predicted"/>
<dbReference type="STRING" id="70996.SE18_05240"/>
<sequence length="116" mass="13507">MARNMSFSITTDQIVNQTKTVTRRIGWLMLKPGDQVIAVKKAMGLKKGEKVERLAKLRIVDVRLESLHQIDQDDCVAEGFPDMTPDQFVEMFCKHNKCTPFRIVNRIQFEYVEVYQ</sequence>
<organism evidence="1 2">
    <name type="scientific">Herpetosiphon geysericola</name>
    <dbReference type="NCBI Taxonomy" id="70996"/>
    <lineage>
        <taxon>Bacteria</taxon>
        <taxon>Bacillati</taxon>
        <taxon>Chloroflexota</taxon>
        <taxon>Chloroflexia</taxon>
        <taxon>Herpetosiphonales</taxon>
        <taxon>Herpetosiphonaceae</taxon>
        <taxon>Herpetosiphon</taxon>
    </lineage>
</organism>
<evidence type="ECO:0000313" key="2">
    <source>
        <dbReference type="Proteomes" id="UP000050277"/>
    </source>
</evidence>
<dbReference type="AlphaFoldDB" id="A0A0P6YZZ7"/>